<dbReference type="InterPro" id="IPR036497">
    <property type="entry name" value="GLTP_sf"/>
</dbReference>
<dbReference type="FunCoup" id="C1EBC0">
    <property type="interactions" value="1716"/>
</dbReference>
<dbReference type="STRING" id="296587.C1EBC0"/>
<keyword evidence="1" id="KW-0813">Transport</keyword>
<dbReference type="GO" id="GO:1902388">
    <property type="term" value="F:ceramide 1-phosphate transfer activity"/>
    <property type="evidence" value="ECO:0007669"/>
    <property type="project" value="TreeGrafter"/>
</dbReference>
<keyword evidence="4" id="KW-1185">Reference proteome</keyword>
<protein>
    <recommendedName>
        <fullName evidence="2">Glycolipid transfer protein domain-containing protein</fullName>
    </recommendedName>
</protein>
<dbReference type="SUPFAM" id="SSF110004">
    <property type="entry name" value="Glycolipid transfer protein, GLTP"/>
    <property type="match status" value="1"/>
</dbReference>
<dbReference type="Gene3D" id="1.10.3520.10">
    <property type="entry name" value="Glycolipid transfer protein"/>
    <property type="match status" value="1"/>
</dbReference>
<dbReference type="PANTHER" id="PTHR10219:SF25">
    <property type="entry name" value="PLECKSTRIN HOMOLOGY DOMAIN-CONTAINING FAMILY A MEMBER 8"/>
    <property type="match status" value="1"/>
</dbReference>
<dbReference type="EMBL" id="CP001328">
    <property type="protein sequence ID" value="ACO65005.1"/>
    <property type="molecule type" value="Genomic_DNA"/>
</dbReference>
<sequence length="196" mass="21186">MSVLPPIIDSLPEAESPDGDVLSEPFLATCRLVLPVFDRLGVAFAPAKSDVSGNIERLAKRAGAHPKLFDICLEEVAAGTQASNSGCCKGLLWLKRFLEFTMALLRALEEEPRTRAMKDCANDAYARCLKPYHGWISSSAFSVVMSFPPSRRDFVNSLGGEGAYGDIGRLTAGFGPVLAKIHQFLVDNGLDDPTKV</sequence>
<dbReference type="OMA" id="EMHGAEW"/>
<name>C1EBC0_MICCC</name>
<feature type="domain" description="Glycolipid transfer protein" evidence="2">
    <location>
        <begin position="23"/>
        <end position="159"/>
    </location>
</feature>
<dbReference type="OrthoDB" id="205255at2759"/>
<dbReference type="InParanoid" id="C1EBC0"/>
<reference evidence="3 4" key="1">
    <citation type="journal article" date="2009" name="Science">
        <title>Green evolution and dynamic adaptations revealed by genomes of the marine picoeukaryotes Micromonas.</title>
        <authorList>
            <person name="Worden A.Z."/>
            <person name="Lee J.H."/>
            <person name="Mock T."/>
            <person name="Rouze P."/>
            <person name="Simmons M.P."/>
            <person name="Aerts A.L."/>
            <person name="Allen A.E."/>
            <person name="Cuvelier M.L."/>
            <person name="Derelle E."/>
            <person name="Everett M.V."/>
            <person name="Foulon E."/>
            <person name="Grimwood J."/>
            <person name="Gundlach H."/>
            <person name="Henrissat B."/>
            <person name="Napoli C."/>
            <person name="McDonald S.M."/>
            <person name="Parker M.S."/>
            <person name="Rombauts S."/>
            <person name="Salamov A."/>
            <person name="Von Dassow P."/>
            <person name="Badger J.H."/>
            <person name="Coutinho P.M."/>
            <person name="Demir E."/>
            <person name="Dubchak I."/>
            <person name="Gentemann C."/>
            <person name="Eikrem W."/>
            <person name="Gready J.E."/>
            <person name="John U."/>
            <person name="Lanier W."/>
            <person name="Lindquist E.A."/>
            <person name="Lucas S."/>
            <person name="Mayer K.F."/>
            <person name="Moreau H."/>
            <person name="Not F."/>
            <person name="Otillar R."/>
            <person name="Panaud O."/>
            <person name="Pangilinan J."/>
            <person name="Paulsen I."/>
            <person name="Piegu B."/>
            <person name="Poliakov A."/>
            <person name="Robbens S."/>
            <person name="Schmutz J."/>
            <person name="Toulza E."/>
            <person name="Wyss T."/>
            <person name="Zelensky A."/>
            <person name="Zhou K."/>
            <person name="Armbrust E.V."/>
            <person name="Bhattacharya D."/>
            <person name="Goodenough U.W."/>
            <person name="Van de Peer Y."/>
            <person name="Grigoriev I.V."/>
        </authorList>
    </citation>
    <scope>NUCLEOTIDE SEQUENCE [LARGE SCALE GENOMIC DNA]</scope>
    <source>
        <strain evidence="4">RCC299 / NOUM17</strain>
    </source>
</reference>
<organism evidence="3 4">
    <name type="scientific">Micromonas commoda (strain RCC299 / NOUM17 / CCMP2709)</name>
    <name type="common">Picoplanktonic green alga</name>
    <dbReference type="NCBI Taxonomy" id="296587"/>
    <lineage>
        <taxon>Eukaryota</taxon>
        <taxon>Viridiplantae</taxon>
        <taxon>Chlorophyta</taxon>
        <taxon>Mamiellophyceae</taxon>
        <taxon>Mamiellales</taxon>
        <taxon>Mamiellaceae</taxon>
        <taxon>Micromonas</taxon>
    </lineage>
</organism>
<evidence type="ECO:0000256" key="1">
    <source>
        <dbReference type="ARBA" id="ARBA00022448"/>
    </source>
</evidence>
<accession>C1EBC0</accession>
<dbReference type="eggNOG" id="KOG3221">
    <property type="taxonomic scope" value="Eukaryota"/>
</dbReference>
<evidence type="ECO:0000313" key="4">
    <source>
        <dbReference type="Proteomes" id="UP000002009"/>
    </source>
</evidence>
<dbReference type="GO" id="GO:1902387">
    <property type="term" value="F:ceramide 1-phosphate binding"/>
    <property type="evidence" value="ECO:0007669"/>
    <property type="project" value="TreeGrafter"/>
</dbReference>
<evidence type="ECO:0000259" key="2">
    <source>
        <dbReference type="Pfam" id="PF08718"/>
    </source>
</evidence>
<dbReference type="InterPro" id="IPR014830">
    <property type="entry name" value="Glycolipid_transfer_prot_dom"/>
</dbReference>
<evidence type="ECO:0000313" key="3">
    <source>
        <dbReference type="EMBL" id="ACO65005.1"/>
    </source>
</evidence>
<dbReference type="GO" id="GO:0016020">
    <property type="term" value="C:membrane"/>
    <property type="evidence" value="ECO:0007669"/>
    <property type="project" value="TreeGrafter"/>
</dbReference>
<dbReference type="PANTHER" id="PTHR10219">
    <property type="entry name" value="GLYCOLIPID TRANSFER PROTEIN-RELATED"/>
    <property type="match status" value="1"/>
</dbReference>
<dbReference type="AlphaFoldDB" id="C1EBC0"/>
<dbReference type="RefSeq" id="XP_002503747.1">
    <property type="nucleotide sequence ID" value="XM_002503701.1"/>
</dbReference>
<dbReference type="Proteomes" id="UP000002009">
    <property type="component" value="Chromosome 7"/>
</dbReference>
<dbReference type="Pfam" id="PF08718">
    <property type="entry name" value="GLTP"/>
    <property type="match status" value="1"/>
</dbReference>
<dbReference type="KEGG" id="mis:MICPUN_108695"/>
<gene>
    <name evidence="3" type="ORF">MICPUN_108695</name>
</gene>
<dbReference type="GO" id="GO:0005829">
    <property type="term" value="C:cytosol"/>
    <property type="evidence" value="ECO:0007669"/>
    <property type="project" value="TreeGrafter"/>
</dbReference>
<proteinExistence type="predicted"/>
<dbReference type="GeneID" id="8245388"/>